<evidence type="ECO:0000256" key="1">
    <source>
        <dbReference type="SAM" id="Phobius"/>
    </source>
</evidence>
<reference evidence="2 3" key="2">
    <citation type="journal article" date="2011" name="Stand. Genomic Sci.">
        <title>Complete genome sequence of Mahella australiensis type strain (50-1 BON).</title>
        <authorList>
            <person name="Sikorski J."/>
            <person name="Teshima H."/>
            <person name="Nolan M."/>
            <person name="Lucas S."/>
            <person name="Hammon N."/>
            <person name="Deshpande S."/>
            <person name="Cheng J.F."/>
            <person name="Pitluck S."/>
            <person name="Liolios K."/>
            <person name="Pagani I."/>
            <person name="Ivanova N."/>
            <person name="Huntemann M."/>
            <person name="Mavromatis K."/>
            <person name="Ovchinikova G."/>
            <person name="Pati A."/>
            <person name="Tapia R."/>
            <person name="Han C."/>
            <person name="Goodwin L."/>
            <person name="Chen A."/>
            <person name="Palaniappan K."/>
            <person name="Land M."/>
            <person name="Hauser L."/>
            <person name="Ngatchou-Djao O.D."/>
            <person name="Rohde M."/>
            <person name="Pukall R."/>
            <person name="Spring S."/>
            <person name="Abt B."/>
            <person name="Goker M."/>
            <person name="Detter J.C."/>
            <person name="Woyke T."/>
            <person name="Bristow J."/>
            <person name="Markowitz V."/>
            <person name="Hugenholtz P."/>
            <person name="Eisen J.A."/>
            <person name="Kyrpides N.C."/>
            <person name="Klenk H.P."/>
            <person name="Lapidus A."/>
        </authorList>
    </citation>
    <scope>NUCLEOTIDE SEQUENCE [LARGE SCALE GENOMIC DNA]</scope>
    <source>
        <strain evidence="3">DSM 15567 / CIP 107919 / 50-1 BON</strain>
    </source>
</reference>
<feature type="transmembrane region" description="Helical" evidence="1">
    <location>
        <begin position="26"/>
        <end position="46"/>
    </location>
</feature>
<name>F3ZWW3_MAHA5</name>
<evidence type="ECO:0000313" key="2">
    <source>
        <dbReference type="EMBL" id="AEE97585.1"/>
    </source>
</evidence>
<reference evidence="3" key="1">
    <citation type="submission" date="2010-11" db="EMBL/GenBank/DDBJ databases">
        <title>The complete genome of Mahella australiensis DSM 15567.</title>
        <authorList>
            <consortium name="US DOE Joint Genome Institute (JGI-PGF)"/>
            <person name="Lucas S."/>
            <person name="Copeland A."/>
            <person name="Lapidus A."/>
            <person name="Bruce D."/>
            <person name="Goodwin L."/>
            <person name="Pitluck S."/>
            <person name="Kyrpides N."/>
            <person name="Mavromatis K."/>
            <person name="Pagani I."/>
            <person name="Ivanova N."/>
            <person name="Teshima H."/>
            <person name="Brettin T."/>
            <person name="Detter J.C."/>
            <person name="Han C."/>
            <person name="Tapia R."/>
            <person name="Land M."/>
            <person name="Hauser L."/>
            <person name="Markowitz V."/>
            <person name="Cheng J.-F."/>
            <person name="Hugenholtz P."/>
            <person name="Woyke T."/>
            <person name="Wu D."/>
            <person name="Spring S."/>
            <person name="Pukall R."/>
            <person name="Steenblock K."/>
            <person name="Schneider S."/>
            <person name="Klenk H.-P."/>
            <person name="Eisen J.A."/>
        </authorList>
    </citation>
    <scope>NUCLEOTIDE SEQUENCE [LARGE SCALE GENOMIC DNA]</scope>
    <source>
        <strain evidence="3">DSM 15567 / CIP 107919 / 50-1 BON</strain>
    </source>
</reference>
<keyword evidence="1" id="KW-1133">Transmembrane helix</keyword>
<dbReference type="Proteomes" id="UP000008457">
    <property type="component" value="Chromosome"/>
</dbReference>
<keyword evidence="1" id="KW-0472">Membrane</keyword>
<accession>F3ZWW3</accession>
<dbReference type="HOGENOM" id="CLU_1756645_0_0_9"/>
<proteinExistence type="predicted"/>
<dbReference type="AlphaFoldDB" id="F3ZWW3"/>
<sequence>MAANRQLRKTGRPLCRLKSDKRGDAVMIFISVLILIFGILMINFTGVTQLSISRQKIYNAVQDGLTIARGKSIAVDNKNVTFNANDARNRVLTSLANNNISVENLQVWYSNKRIYASGIATLGHLGVDTSKTERISFKYSLDVYKNFK</sequence>
<gene>
    <name evidence="2" type="ordered locus">Mahau_2423</name>
</gene>
<protein>
    <submittedName>
        <fullName evidence="2">Uncharacterized protein</fullName>
    </submittedName>
</protein>
<keyword evidence="1" id="KW-0812">Transmembrane</keyword>
<evidence type="ECO:0000313" key="3">
    <source>
        <dbReference type="Proteomes" id="UP000008457"/>
    </source>
</evidence>
<organism evidence="2 3">
    <name type="scientific">Mahella australiensis (strain DSM 15567 / CIP 107919 / 50-1 BON)</name>
    <dbReference type="NCBI Taxonomy" id="697281"/>
    <lineage>
        <taxon>Bacteria</taxon>
        <taxon>Bacillati</taxon>
        <taxon>Bacillota</taxon>
        <taxon>Clostridia</taxon>
        <taxon>Thermoanaerobacterales</taxon>
        <taxon>Thermoanaerobacterales Family IV. Incertae Sedis</taxon>
        <taxon>Mahella</taxon>
    </lineage>
</organism>
<dbReference type="KEGG" id="mas:Mahau_2423"/>
<dbReference type="RefSeq" id="WP_013782011.1">
    <property type="nucleotide sequence ID" value="NC_015520.1"/>
</dbReference>
<keyword evidence="3" id="KW-1185">Reference proteome</keyword>
<dbReference type="EMBL" id="CP002360">
    <property type="protein sequence ID" value="AEE97585.1"/>
    <property type="molecule type" value="Genomic_DNA"/>
</dbReference>
<dbReference type="STRING" id="697281.Mahau_2423"/>